<keyword evidence="1" id="KW-0732">Signal</keyword>
<feature type="chain" id="PRO_5043907804" description="Cellulase" evidence="1">
    <location>
        <begin position="29"/>
        <end position="374"/>
    </location>
</feature>
<dbReference type="GO" id="GO:0005975">
    <property type="term" value="P:carbohydrate metabolic process"/>
    <property type="evidence" value="ECO:0007669"/>
    <property type="project" value="InterPro"/>
</dbReference>
<dbReference type="RefSeq" id="WP_349280040.1">
    <property type="nucleotide sequence ID" value="NZ_CBCSCU010000057.1"/>
</dbReference>
<dbReference type="InterPro" id="IPR008928">
    <property type="entry name" value="6-hairpin_glycosidase_sf"/>
</dbReference>
<organism evidence="2">
    <name type="scientific">Polaromonas hydrogenivorans</name>
    <dbReference type="NCBI Taxonomy" id="335476"/>
    <lineage>
        <taxon>Bacteria</taxon>
        <taxon>Pseudomonadati</taxon>
        <taxon>Pseudomonadota</taxon>
        <taxon>Betaproteobacteria</taxon>
        <taxon>Burkholderiales</taxon>
        <taxon>Comamonadaceae</taxon>
        <taxon>Polaromonas</taxon>
    </lineage>
</organism>
<protein>
    <recommendedName>
        <fullName evidence="3">Cellulase</fullName>
    </recommendedName>
</protein>
<gene>
    <name evidence="2" type="ORF">ABLV49_02510</name>
</gene>
<evidence type="ECO:0000313" key="2">
    <source>
        <dbReference type="EMBL" id="XBP70703.1"/>
    </source>
</evidence>
<reference evidence="2" key="1">
    <citation type="submission" date="2024-05" db="EMBL/GenBank/DDBJ databases">
        <authorList>
            <person name="Bunk B."/>
            <person name="Swiderski J."/>
            <person name="Sproer C."/>
            <person name="Thiel V."/>
        </authorList>
    </citation>
    <scope>NUCLEOTIDE SEQUENCE</scope>
    <source>
        <strain evidence="2">DSM 17735</strain>
    </source>
</reference>
<dbReference type="EMBL" id="CP157675">
    <property type="protein sequence ID" value="XBP70703.1"/>
    <property type="molecule type" value="Genomic_DNA"/>
</dbReference>
<proteinExistence type="predicted"/>
<sequence length="374" mass="40890">MQRRNFFIQSSAITLGATMLGGVSNSMAQSTRRRGTTTPPATTPPATTSAINAVAAIQALRIPSGPYTGGYEIAPNGLMNWYFANLGLISVVQYLDAAALDSYIRVYLDLYISKLESNLSIQDVHFPFGRANPSSFTLAPADSDDSYVATLLSLAVRYLRASQNWAWWDKNKVMLKNMTNKNIIASIKPSGLTSVFQSPRSQTNNAGYLMDNAEVYRGLRDFAAMLRERGDTADATYYDQFAVKMAAGMAGLFSASTSAFRMADLSTRTETSFYPGTTCQVFPQAFGVAELSGYYDRAWTFFNGNTPGWETGKLDPYPWAVLGLAAAKRGQTALANAQLASMDKTFSVNRALVTINELGFYQRTRSVLTGRSDI</sequence>
<evidence type="ECO:0008006" key="3">
    <source>
        <dbReference type="Google" id="ProtNLM"/>
    </source>
</evidence>
<accession>A0AAU7LUW9</accession>
<dbReference type="AlphaFoldDB" id="A0AAU7LUW9"/>
<dbReference type="SUPFAM" id="SSF48208">
    <property type="entry name" value="Six-hairpin glycosidases"/>
    <property type="match status" value="1"/>
</dbReference>
<name>A0AAU7LUW9_9BURK</name>
<dbReference type="Gene3D" id="1.50.10.10">
    <property type="match status" value="1"/>
</dbReference>
<dbReference type="InterPro" id="IPR012341">
    <property type="entry name" value="6hp_glycosidase-like_sf"/>
</dbReference>
<feature type="signal peptide" evidence="1">
    <location>
        <begin position="1"/>
        <end position="28"/>
    </location>
</feature>
<evidence type="ECO:0000256" key="1">
    <source>
        <dbReference type="SAM" id="SignalP"/>
    </source>
</evidence>